<dbReference type="InterPro" id="IPR008767">
    <property type="entry name" value="Phage_SPP1_head-tail_adaptor"/>
</dbReference>
<name>A0A7H9E8C1_9LACO</name>
<gene>
    <name evidence="1" type="ORF">GTO85_05555</name>
</gene>
<dbReference type="Pfam" id="PF05521">
    <property type="entry name" value="Phage_HCP"/>
    <property type="match status" value="1"/>
</dbReference>
<evidence type="ECO:0000313" key="2">
    <source>
        <dbReference type="Proteomes" id="UP000510660"/>
    </source>
</evidence>
<dbReference type="RefSeq" id="WP_180862098.1">
    <property type="nucleotide sequence ID" value="NZ_CP047415.1"/>
</dbReference>
<proteinExistence type="predicted"/>
<dbReference type="EMBL" id="CP047415">
    <property type="protein sequence ID" value="QLL73866.1"/>
    <property type="molecule type" value="Genomic_DNA"/>
</dbReference>
<evidence type="ECO:0000313" key="1">
    <source>
        <dbReference type="EMBL" id="QLL73866.1"/>
    </source>
</evidence>
<organism evidence="1 2">
    <name type="scientific">Lactobacillus crispatus</name>
    <dbReference type="NCBI Taxonomy" id="47770"/>
    <lineage>
        <taxon>Bacteria</taxon>
        <taxon>Bacillati</taxon>
        <taxon>Bacillota</taxon>
        <taxon>Bacilli</taxon>
        <taxon>Lactobacillales</taxon>
        <taxon>Lactobacillaceae</taxon>
        <taxon>Lactobacillus</taxon>
    </lineage>
</organism>
<dbReference type="NCBIfam" id="TIGR01563">
    <property type="entry name" value="gp16_SPP1"/>
    <property type="match status" value="1"/>
</dbReference>
<dbReference type="AlphaFoldDB" id="A0A7H9E8C1"/>
<dbReference type="Proteomes" id="UP000510660">
    <property type="component" value="Chromosome"/>
</dbReference>
<reference evidence="1 2" key="1">
    <citation type="submission" date="2020-01" db="EMBL/GenBank/DDBJ databases">
        <title>Complete and circular genome sequences of six lactobacillus isolates from horses.</title>
        <authorList>
            <person name="Hassan H.M."/>
        </authorList>
    </citation>
    <scope>NUCLEOTIDE SEQUENCE [LARGE SCALE GENOMIC DNA]</scope>
    <source>
        <strain evidence="1 2">1D</strain>
    </source>
</reference>
<accession>A0A7H9E8C1</accession>
<protein>
    <submittedName>
        <fullName evidence="1">Phage head closure protein</fullName>
    </submittedName>
</protein>
<sequence>MALNKFTGRSFNKSIVFGTSVKTRDENDGSEKMTFKRLLGPFHCAPYIRTMHQNFELMGTKYSNTRQVSVNHQWVGSKLTRKMKFALLDGEIYQIVDNGSDQTDNPNGVDILSLQLAEDIEMPEEVSEDG</sequence>